<dbReference type="SUPFAM" id="SSF48439">
    <property type="entry name" value="Protein prenylyltransferase"/>
    <property type="match status" value="1"/>
</dbReference>
<comment type="caution">
    <text evidence="4">The sequence shown here is derived from an EMBL/GenBank/DDBJ whole genome shotgun (WGS) entry which is preliminary data.</text>
</comment>
<dbReference type="SUPFAM" id="SSF53756">
    <property type="entry name" value="UDP-Glycosyltransferase/glycogen phosphorylase"/>
    <property type="match status" value="1"/>
</dbReference>
<dbReference type="InterPro" id="IPR011990">
    <property type="entry name" value="TPR-like_helical_dom_sf"/>
</dbReference>
<keyword evidence="5" id="KW-1185">Reference proteome</keyword>
<accession>A0A843YKU6</accession>
<dbReference type="RefSeq" id="WP_153233532.1">
    <property type="nucleotide sequence ID" value="NZ_WINI01000001.1"/>
</dbReference>
<sequence length="612" mass="68502">MNTPDLIALAYKDFQAGRHQQAEQTLLAILRSEPMQFDALHILAVIYAATHQPLAAIHFFKKAIAAAADNSARLLPVHFKLARVQFEMEAYEEALASYQALLDLGHNKPDILFAKSATLASLKHFAVALECNEQALLQVPQSDYGWSQRATLQHQLERYQDALISIGKALALQPRNAEYWYKKGVTLDQLEEHQEALVCLNQALEYNPESATFYLDRGVILHKLEHYEAALLDHAKGLAMAPHKAEAWGDYGITLSLVGQHEEAIVSYQKALQIMPAYADVIYNQALSKLTLGHFASGWIDYESRWKKSDAEQTRHSNFPLWQGQEPIRGKRILLWSEQGLGDTIQFCRYALMVAALGAEVILEVNPSLVSIVSSMNQQLPTNSIPLQIIALGKTVPQVDYQTPLMSLPLVFATDLSNISATLLPSVTHNYNAYFKAEPSKCTSWQQQNQQHQQAFKIGLIGSGNSNKHKDHNRSIALEQFAPLLDCAQHSNATAVSFFLLQKEIRNSDKEFLERTPQLHSQAQWIEDFGDTAAIIANLDIVISVDTSVAHLAGALGKPVWILLPSAADWRWLLERNDSPWYPSARLFRQSQAGDWASVIQQVRLALSEQLS</sequence>
<evidence type="ECO:0000256" key="1">
    <source>
        <dbReference type="ARBA" id="ARBA00022737"/>
    </source>
</evidence>
<feature type="repeat" description="TPR" evidence="3">
    <location>
        <begin position="245"/>
        <end position="278"/>
    </location>
</feature>
<keyword evidence="2 3" id="KW-0802">TPR repeat</keyword>
<keyword evidence="1" id="KW-0677">Repeat</keyword>
<proteinExistence type="predicted"/>
<dbReference type="InterPro" id="IPR019734">
    <property type="entry name" value="TPR_rpt"/>
</dbReference>
<dbReference type="Proteomes" id="UP000451565">
    <property type="component" value="Unassembled WGS sequence"/>
</dbReference>
<organism evidence="4 5">
    <name type="scientific">Glaciimonas soli</name>
    <dbReference type="NCBI Taxonomy" id="2590999"/>
    <lineage>
        <taxon>Bacteria</taxon>
        <taxon>Pseudomonadati</taxon>
        <taxon>Pseudomonadota</taxon>
        <taxon>Betaproteobacteria</taxon>
        <taxon>Burkholderiales</taxon>
        <taxon>Oxalobacteraceae</taxon>
        <taxon>Glaciimonas</taxon>
    </lineage>
</organism>
<reference evidence="4 5" key="1">
    <citation type="submission" date="2019-10" db="EMBL/GenBank/DDBJ databases">
        <title>Glaciimonas soli sp. nov., a psychrophilic bacterium isolated from the forest soil of a high elevation mountain in Taiwan.</title>
        <authorList>
            <person name="Wang L.-T."/>
            <person name="Shieh W.Y."/>
        </authorList>
    </citation>
    <scope>NUCLEOTIDE SEQUENCE [LARGE SCALE GENOMIC DNA]</scope>
    <source>
        <strain evidence="4 5">GS1</strain>
    </source>
</reference>
<dbReference type="OrthoDB" id="9814129at2"/>
<dbReference type="AlphaFoldDB" id="A0A843YKU6"/>
<evidence type="ECO:0000256" key="3">
    <source>
        <dbReference type="PROSITE-ProRule" id="PRU00339"/>
    </source>
</evidence>
<dbReference type="SMART" id="SM00028">
    <property type="entry name" value="TPR"/>
    <property type="match status" value="6"/>
</dbReference>
<feature type="repeat" description="TPR" evidence="3">
    <location>
        <begin position="177"/>
        <end position="210"/>
    </location>
</feature>
<dbReference type="Gene3D" id="3.40.50.2000">
    <property type="entry name" value="Glycogen Phosphorylase B"/>
    <property type="match status" value="1"/>
</dbReference>
<dbReference type="Gene3D" id="1.25.40.10">
    <property type="entry name" value="Tetratricopeptide repeat domain"/>
    <property type="match status" value="3"/>
</dbReference>
<evidence type="ECO:0000256" key="2">
    <source>
        <dbReference type="ARBA" id="ARBA00022803"/>
    </source>
</evidence>
<dbReference type="InterPro" id="IPR051685">
    <property type="entry name" value="Ycf3/AcsC/BcsC/TPR_MFPF"/>
</dbReference>
<name>A0A843YKU6_9BURK</name>
<dbReference type="PANTHER" id="PTHR44943:SF4">
    <property type="entry name" value="TPR REPEAT-CONTAINING PROTEIN MJ0798"/>
    <property type="match status" value="1"/>
</dbReference>
<evidence type="ECO:0000313" key="5">
    <source>
        <dbReference type="Proteomes" id="UP000451565"/>
    </source>
</evidence>
<dbReference type="Pfam" id="PF13181">
    <property type="entry name" value="TPR_8"/>
    <property type="match status" value="1"/>
</dbReference>
<evidence type="ECO:0000313" key="4">
    <source>
        <dbReference type="EMBL" id="MQR00005.1"/>
    </source>
</evidence>
<dbReference type="PROSITE" id="PS50005">
    <property type="entry name" value="TPR"/>
    <property type="match status" value="2"/>
</dbReference>
<dbReference type="SUPFAM" id="SSF48452">
    <property type="entry name" value="TPR-like"/>
    <property type="match status" value="1"/>
</dbReference>
<dbReference type="Pfam" id="PF13432">
    <property type="entry name" value="TPR_16"/>
    <property type="match status" value="1"/>
</dbReference>
<gene>
    <name evidence="4" type="ORF">GEV47_04810</name>
</gene>
<dbReference type="EMBL" id="WINI01000001">
    <property type="protein sequence ID" value="MQR00005.1"/>
    <property type="molecule type" value="Genomic_DNA"/>
</dbReference>
<dbReference type="PANTHER" id="PTHR44943">
    <property type="entry name" value="CELLULOSE SYNTHASE OPERON PROTEIN C"/>
    <property type="match status" value="1"/>
</dbReference>
<dbReference type="Pfam" id="PF00515">
    <property type="entry name" value="TPR_1"/>
    <property type="match status" value="1"/>
</dbReference>
<protein>
    <submittedName>
        <fullName evidence="4">Tetratricopeptide repeat protein</fullName>
    </submittedName>
</protein>